<organism evidence="2 3">
    <name type="scientific">Methylomonas paludis</name>
    <dbReference type="NCBI Taxonomy" id="1173101"/>
    <lineage>
        <taxon>Bacteria</taxon>
        <taxon>Pseudomonadati</taxon>
        <taxon>Pseudomonadota</taxon>
        <taxon>Gammaproteobacteria</taxon>
        <taxon>Methylococcales</taxon>
        <taxon>Methylococcaceae</taxon>
        <taxon>Methylomonas</taxon>
    </lineage>
</organism>
<dbReference type="Pfam" id="PF09369">
    <property type="entry name" value="MZB"/>
    <property type="match status" value="1"/>
</dbReference>
<evidence type="ECO:0000313" key="3">
    <source>
        <dbReference type="Proteomes" id="UP000676649"/>
    </source>
</evidence>
<accession>A0A975R890</accession>
<dbReference type="NCBIfam" id="NF038324">
    <property type="entry name" value="DrmB_fam"/>
    <property type="match status" value="1"/>
</dbReference>
<reference evidence="2" key="1">
    <citation type="submission" date="2021-04" db="EMBL/GenBank/DDBJ databases">
        <title>Draft genome sequence data of methanotrophic Methylovulum sp. strain S1L and Methylomonas sp. strain S2AM isolated from boreal lake water columns.</title>
        <authorList>
            <person name="Rissanen A.J."/>
            <person name="Mangayil R."/>
            <person name="Svenning M.M."/>
            <person name="Khanongnuch R."/>
        </authorList>
    </citation>
    <scope>NUCLEOTIDE SEQUENCE</scope>
    <source>
        <strain evidence="2">S2AM</strain>
    </source>
</reference>
<evidence type="ECO:0000313" key="2">
    <source>
        <dbReference type="EMBL" id="QWF69692.1"/>
    </source>
</evidence>
<evidence type="ECO:0000259" key="1">
    <source>
        <dbReference type="Pfam" id="PF09369"/>
    </source>
</evidence>
<keyword evidence="3" id="KW-1185">Reference proteome</keyword>
<name>A0A975R890_9GAMM</name>
<proteinExistence type="predicted"/>
<sequence length="615" mass="68759">MNELGEIRPSQLIFTFGIGSLVDLPNMSAMIMGLDDWDIRYSQEIEEDRLIAAVQRRLGAQMTKLYLPPIKLESMEADPAAPAVGVPVVPFPRWLRCTLCDTLATVESGVYKLVQDPYRSDKTQYVHQGCLKSQGNKAPSAISVRFLLACREGHLTDFPWLNFVHKGNVPCRPATLSLREFGASGDASDIIVKCHSCGTERRMADAFSQDQNPNFACPGHHPHLRLIEQGCAENAKPILLGSSNSWFPSSLSALSIPRAVDKLGKLVEEQWLELKDTEELDEVRLLRKKLHKFQTLIHLFSEYSDQDIWSAIEAKRTGRQQGDVPAEDLKLPEWQIFSNPASAGESADFKLRAVAPPNSFAAFFEETVLVERIREVRTLLGFTRIESNADFAEATVIEDGRLTRISRESPRWLPASEVRGEGVFLRIREEVLLSWQAKAEVQQLQQEFLDSHKAWRKLRKLEPLDEGFPGIRLVLLHSLAHALMRQIVLDCGYTASSVRERLYSRNPDEEGGPMAGILLYTAAPDSEGTLGGLVEMGEPLTMGRHVQQALESMRLCASDPLCAEHRPDILGRGIQGACCHACQFASETSCERGNRYLDRSLLVDTFADRGTAFFD</sequence>
<dbReference type="AlphaFoldDB" id="A0A975R890"/>
<dbReference type="InterPro" id="IPR018973">
    <property type="entry name" value="MZB"/>
</dbReference>
<gene>
    <name evidence="2" type="ORF">KEF85_09920</name>
</gene>
<dbReference type="RefSeq" id="WP_215580053.1">
    <property type="nucleotide sequence ID" value="NZ_CP073754.1"/>
</dbReference>
<dbReference type="Proteomes" id="UP000676649">
    <property type="component" value="Chromosome"/>
</dbReference>
<dbReference type="KEGG" id="mpad:KEF85_09920"/>
<dbReference type="EMBL" id="CP073754">
    <property type="protein sequence ID" value="QWF69692.1"/>
    <property type="molecule type" value="Genomic_DNA"/>
</dbReference>
<dbReference type="InterPro" id="IPR047721">
    <property type="entry name" value="DrmB"/>
</dbReference>
<feature type="domain" description="MrfA-like Zn-binding" evidence="1">
    <location>
        <begin position="479"/>
        <end position="582"/>
    </location>
</feature>
<protein>
    <submittedName>
        <fullName evidence="2">DUF1998 domain-containing protein</fullName>
    </submittedName>
</protein>